<dbReference type="InterPro" id="IPR016047">
    <property type="entry name" value="M23ase_b-sheet_dom"/>
</dbReference>
<keyword evidence="2" id="KW-1133">Transmembrane helix</keyword>
<proteinExistence type="predicted"/>
<protein>
    <submittedName>
        <fullName evidence="4">M23 family metallopeptidase</fullName>
    </submittedName>
</protein>
<sequence>MRQQSGFARGGDKSAAKSASTRKSGIHPALFYSMFTVLLAGNALLGTAFLFAPDIAAIANGQNDQIVNAYEERIDQLRIEVDRLNSRSYAQAGDLNLQLQEVSQQQEVLLEQQQLVKVLVGKAEALGIDAVPPPENQKAAIDDSDEVAPVVTGNAKIDETARSVSQMMHETRYAMSAISQSATEKTTGIVSELNKIGIKINMPDDDELGVGGPFLPAVPGAQSGSIVDDANSTMAALVRYKTARNAIGDAPVHMPLNGAFRRSSGFGNRTDPFSGKGAFHSGLDFAAATGTIVYSAGAGTVTYVGRKSGYGNVVEVTHPSGLITRYGHLSAFLSKKVRR</sequence>
<keyword evidence="2" id="KW-0812">Transmembrane</keyword>
<evidence type="ECO:0000259" key="3">
    <source>
        <dbReference type="Pfam" id="PF01551"/>
    </source>
</evidence>
<dbReference type="Pfam" id="PF01551">
    <property type="entry name" value="Peptidase_M23"/>
    <property type="match status" value="1"/>
</dbReference>
<dbReference type="Proteomes" id="UP001222118">
    <property type="component" value="Chromosome"/>
</dbReference>
<accession>A0ABY7YX55</accession>
<organism evidence="4 5">
    <name type="scientific">Devosia rhodophyticola</name>
    <dbReference type="NCBI Taxonomy" id="3026423"/>
    <lineage>
        <taxon>Bacteria</taxon>
        <taxon>Pseudomonadati</taxon>
        <taxon>Pseudomonadota</taxon>
        <taxon>Alphaproteobacteria</taxon>
        <taxon>Hyphomicrobiales</taxon>
        <taxon>Devosiaceae</taxon>
        <taxon>Devosia</taxon>
    </lineage>
</organism>
<evidence type="ECO:0000256" key="2">
    <source>
        <dbReference type="SAM" id="Phobius"/>
    </source>
</evidence>
<keyword evidence="5" id="KW-1185">Reference proteome</keyword>
<dbReference type="Gene3D" id="2.70.70.10">
    <property type="entry name" value="Glucose Permease (Domain IIA)"/>
    <property type="match status" value="1"/>
</dbReference>
<evidence type="ECO:0000313" key="4">
    <source>
        <dbReference type="EMBL" id="WDR05668.1"/>
    </source>
</evidence>
<name>A0ABY7YX55_9HYPH</name>
<keyword evidence="2" id="KW-0472">Membrane</keyword>
<dbReference type="SUPFAM" id="SSF51261">
    <property type="entry name" value="Duplicated hybrid motif"/>
    <property type="match status" value="1"/>
</dbReference>
<dbReference type="InterPro" id="IPR050570">
    <property type="entry name" value="Cell_wall_metabolism_enzyme"/>
</dbReference>
<dbReference type="PANTHER" id="PTHR21666:SF270">
    <property type="entry name" value="MUREIN HYDROLASE ACTIVATOR ENVC"/>
    <property type="match status" value="1"/>
</dbReference>
<dbReference type="InterPro" id="IPR011055">
    <property type="entry name" value="Dup_hybrid_motif"/>
</dbReference>
<dbReference type="PANTHER" id="PTHR21666">
    <property type="entry name" value="PEPTIDASE-RELATED"/>
    <property type="match status" value="1"/>
</dbReference>
<reference evidence="4 5" key="1">
    <citation type="submission" date="2023-02" db="EMBL/GenBank/DDBJ databases">
        <title>Devosia chondri sp. nov., isolated from the phycosphere of marine algae.</title>
        <authorList>
            <person name="Kim J.M."/>
            <person name="Lee J.K."/>
            <person name="Choi B.J."/>
            <person name="Bayburt H."/>
            <person name="Jeon C.O."/>
        </authorList>
    </citation>
    <scope>NUCLEOTIDE SEQUENCE [LARGE SCALE GENOMIC DNA]</scope>
    <source>
        <strain evidence="4 5">G2-5</strain>
    </source>
</reference>
<feature type="domain" description="M23ase beta-sheet core" evidence="3">
    <location>
        <begin position="279"/>
        <end position="335"/>
    </location>
</feature>
<dbReference type="CDD" id="cd12797">
    <property type="entry name" value="M23_peptidase"/>
    <property type="match status" value="1"/>
</dbReference>
<dbReference type="EMBL" id="CP118247">
    <property type="protein sequence ID" value="WDR05668.1"/>
    <property type="molecule type" value="Genomic_DNA"/>
</dbReference>
<evidence type="ECO:0000313" key="5">
    <source>
        <dbReference type="Proteomes" id="UP001222118"/>
    </source>
</evidence>
<gene>
    <name evidence="4" type="ORF">PSQ90_15625</name>
</gene>
<feature type="transmembrane region" description="Helical" evidence="2">
    <location>
        <begin position="29"/>
        <end position="52"/>
    </location>
</feature>
<evidence type="ECO:0000256" key="1">
    <source>
        <dbReference type="SAM" id="MobiDB-lite"/>
    </source>
</evidence>
<feature type="region of interest" description="Disordered" evidence="1">
    <location>
        <begin position="1"/>
        <end position="20"/>
    </location>
</feature>